<keyword evidence="7" id="KW-1185">Reference proteome</keyword>
<proteinExistence type="predicted"/>
<feature type="region of interest" description="Disordered" evidence="1">
    <location>
        <begin position="849"/>
        <end position="868"/>
    </location>
</feature>
<keyword evidence="2" id="KW-0472">Membrane</keyword>
<dbReference type="InterPro" id="IPR009081">
    <property type="entry name" value="PP-bd_ACP"/>
</dbReference>
<evidence type="ECO:0000259" key="5">
    <source>
        <dbReference type="Pfam" id="PF01757"/>
    </source>
</evidence>
<dbReference type="InterPro" id="IPR036736">
    <property type="entry name" value="ACP-like_sf"/>
</dbReference>
<keyword evidence="2" id="KW-0812">Transmembrane</keyword>
<evidence type="ECO:0000259" key="4">
    <source>
        <dbReference type="Pfam" id="PF00550"/>
    </source>
</evidence>
<dbReference type="Gene3D" id="3.40.50.12780">
    <property type="entry name" value="N-terminal domain of ligase-like"/>
    <property type="match status" value="1"/>
</dbReference>
<dbReference type="RefSeq" id="WP_193669971.1">
    <property type="nucleotide sequence ID" value="NZ_JACDTV010000011.1"/>
</dbReference>
<dbReference type="Gene3D" id="3.30.300.30">
    <property type="match status" value="1"/>
</dbReference>
<dbReference type="PANTHER" id="PTHR43767:SF1">
    <property type="entry name" value="NONRIBOSOMAL PEPTIDE SYNTHASE PES1 (EUROFUNG)-RELATED"/>
    <property type="match status" value="1"/>
</dbReference>
<dbReference type="Proteomes" id="UP000732378">
    <property type="component" value="Unassembled WGS sequence"/>
</dbReference>
<sequence>MSIAPHLPDRSGAPTTTPAPGVGFARDLAAWGRRRALVHDEGVVSYADLAALVAERAERLGPVRRLVLLEMASDVDSVATYLAALAGGHPVVVVDAARPDVVTATRAAYDPDVVARGDALDEQRPGSAHDLHPELAALLSTSGSTGSPRLVRLSAENLQANAESIAAYLPLRDDDLAALSLPLHYCYGLSVLHTHLLRGAGVLLSDASVVDPCFWAAAREHGATSLAGVPHTFELLERIGLDEVAPTTLRYLTQAGGAMAPERVRAYAELGQRRGFDLFVMYGQTEATARMAYLPPDLAGARPGTIGLPVPGGRFELADVPGSPAGTGELVYEGPNVMLGYAECPGDLARGREVHRLRTGDLARRGDDGLWEVVGRLSRTAKVMGLRIDLDRVERALVDDGVRALVASTPPVDGAAEQLVVAVEPRATGGATRLLARVRRLVTAATGLPAAAVQVHAVAQLPRVANGKPDHRAVAALARPAPERSGPAQPETVRDVLTAVLGRPVGDDDTFAGLGGDSLTYVETSVRLEEALGHLPPDWHLRTVGELEGAGVARTRRGRAVETNVVLRAVAIVAVVGTHADLLTLLGGAHLLLALAGFNLARFALGDVTRRERVRRLLTGAARVVVPAVLWIGGTALLLGAYPWQTALLVNGFLGPPGWTEPAWHHWFVEALVLLVLGVAALVAVPVLDRTERRWPFWFPVALTLLALLARYELVPLPDGDVIHRAPVVAWLLTLGWAVARARTTGHRLVVSALAVLTVPGFFADDARSAVVVAGLLVLTWSRRVRLPATAARLVACLAGGSLYIYLTHWQVYPHLEDDYPALATLLSLVVGVLAWRVATRAERRLRHARRPGANFPPTRRRSPADPA</sequence>
<feature type="domain" description="Carrier" evidence="4">
    <location>
        <begin position="492"/>
        <end position="547"/>
    </location>
</feature>
<evidence type="ECO:0000259" key="3">
    <source>
        <dbReference type="Pfam" id="PF00501"/>
    </source>
</evidence>
<dbReference type="InterPro" id="IPR045851">
    <property type="entry name" value="AMP-bd_C_sf"/>
</dbReference>
<protein>
    <submittedName>
        <fullName evidence="6">Acyl-CoA synthetase (AMP-forming)/AMP-acid ligase II/acyl carrier protein</fullName>
    </submittedName>
</protein>
<feature type="transmembrane region" description="Helical" evidence="2">
    <location>
        <begin position="695"/>
        <end position="710"/>
    </location>
</feature>
<dbReference type="SUPFAM" id="SSF56801">
    <property type="entry name" value="Acetyl-CoA synthetase-like"/>
    <property type="match status" value="1"/>
</dbReference>
<evidence type="ECO:0000256" key="1">
    <source>
        <dbReference type="SAM" id="MobiDB-lite"/>
    </source>
</evidence>
<feature type="domain" description="AMP-dependent synthetase/ligase" evidence="3">
    <location>
        <begin position="125"/>
        <end position="341"/>
    </location>
</feature>
<dbReference type="SUPFAM" id="SSF47336">
    <property type="entry name" value="ACP-like"/>
    <property type="match status" value="1"/>
</dbReference>
<evidence type="ECO:0000256" key="2">
    <source>
        <dbReference type="SAM" id="Phobius"/>
    </source>
</evidence>
<feature type="transmembrane region" description="Helical" evidence="2">
    <location>
        <begin position="582"/>
        <end position="605"/>
    </location>
</feature>
<dbReference type="InterPro" id="IPR002656">
    <property type="entry name" value="Acyl_transf_3_dom"/>
</dbReference>
<dbReference type="Pfam" id="PF00501">
    <property type="entry name" value="AMP-binding"/>
    <property type="match status" value="1"/>
</dbReference>
<keyword evidence="6" id="KW-0436">Ligase</keyword>
<evidence type="ECO:0000313" key="6">
    <source>
        <dbReference type="EMBL" id="MBM7507794.1"/>
    </source>
</evidence>
<evidence type="ECO:0000313" key="7">
    <source>
        <dbReference type="Proteomes" id="UP000732378"/>
    </source>
</evidence>
<dbReference type="EMBL" id="JAFBBZ010000001">
    <property type="protein sequence ID" value="MBM7507794.1"/>
    <property type="molecule type" value="Genomic_DNA"/>
</dbReference>
<accession>A0ABS2M9C6</accession>
<organism evidence="6 7">
    <name type="scientific">Nocardioides salarius</name>
    <dbReference type="NCBI Taxonomy" id="374513"/>
    <lineage>
        <taxon>Bacteria</taxon>
        <taxon>Bacillati</taxon>
        <taxon>Actinomycetota</taxon>
        <taxon>Actinomycetes</taxon>
        <taxon>Propionibacteriales</taxon>
        <taxon>Nocardioidaceae</taxon>
        <taxon>Nocardioides</taxon>
    </lineage>
</organism>
<dbReference type="PANTHER" id="PTHR43767">
    <property type="entry name" value="LONG-CHAIN-FATTY-ACID--COA LIGASE"/>
    <property type="match status" value="1"/>
</dbReference>
<dbReference type="GO" id="GO:0016874">
    <property type="term" value="F:ligase activity"/>
    <property type="evidence" value="ECO:0007669"/>
    <property type="project" value="UniProtKB-KW"/>
</dbReference>
<keyword evidence="2" id="KW-1133">Transmembrane helix</keyword>
<dbReference type="InterPro" id="IPR042099">
    <property type="entry name" value="ANL_N_sf"/>
</dbReference>
<feature type="transmembrane region" description="Helical" evidence="2">
    <location>
        <begin position="664"/>
        <end position="688"/>
    </location>
</feature>
<comment type="caution">
    <text evidence="6">The sequence shown here is derived from an EMBL/GenBank/DDBJ whole genome shotgun (WGS) entry which is preliminary data.</text>
</comment>
<feature type="transmembrane region" description="Helical" evidence="2">
    <location>
        <begin position="820"/>
        <end position="839"/>
    </location>
</feature>
<dbReference type="InterPro" id="IPR050237">
    <property type="entry name" value="ATP-dep_AMP-bd_enzyme"/>
</dbReference>
<feature type="transmembrane region" description="Helical" evidence="2">
    <location>
        <begin position="791"/>
        <end position="808"/>
    </location>
</feature>
<dbReference type="Pfam" id="PF00550">
    <property type="entry name" value="PP-binding"/>
    <property type="match status" value="1"/>
</dbReference>
<name>A0ABS2M9C6_9ACTN</name>
<gene>
    <name evidence="6" type="ORF">JOE61_001608</name>
</gene>
<dbReference type="InterPro" id="IPR000873">
    <property type="entry name" value="AMP-dep_synth/lig_dom"/>
</dbReference>
<reference evidence="6 7" key="1">
    <citation type="submission" date="2021-01" db="EMBL/GenBank/DDBJ databases">
        <title>Sequencing the genomes of 1000 actinobacteria strains.</title>
        <authorList>
            <person name="Klenk H.-P."/>
        </authorList>
    </citation>
    <scope>NUCLEOTIDE SEQUENCE [LARGE SCALE GENOMIC DNA]</scope>
    <source>
        <strain evidence="6 7">DSM 18239</strain>
    </source>
</reference>
<feature type="transmembrane region" description="Helical" evidence="2">
    <location>
        <begin position="617"/>
        <end position="644"/>
    </location>
</feature>
<dbReference type="Pfam" id="PF01757">
    <property type="entry name" value="Acyl_transf_3"/>
    <property type="match status" value="1"/>
</dbReference>
<dbReference type="Gene3D" id="1.10.1200.10">
    <property type="entry name" value="ACP-like"/>
    <property type="match status" value="1"/>
</dbReference>
<feature type="transmembrane region" description="Helical" evidence="2">
    <location>
        <begin position="722"/>
        <end position="740"/>
    </location>
</feature>
<feature type="region of interest" description="Disordered" evidence="1">
    <location>
        <begin position="1"/>
        <end position="20"/>
    </location>
</feature>
<feature type="domain" description="Acyltransferase 3" evidence="5">
    <location>
        <begin position="566"/>
        <end position="833"/>
    </location>
</feature>